<evidence type="ECO:0000313" key="3">
    <source>
        <dbReference type="Proteomes" id="UP000599688"/>
    </source>
</evidence>
<reference evidence="2 3" key="1">
    <citation type="journal article" date="2014" name="Int. J. Syst. Evol. Microbiol.">
        <title>Complete genome sequence of Corynebacterium casei LMG S-19264T (=DSM 44701T), isolated from a smear-ripened cheese.</title>
        <authorList>
            <consortium name="US DOE Joint Genome Institute (JGI-PGF)"/>
            <person name="Walter F."/>
            <person name="Albersmeier A."/>
            <person name="Kalinowski J."/>
            <person name="Ruckert C."/>
        </authorList>
    </citation>
    <scope>NUCLEOTIDE SEQUENCE [LARGE SCALE GENOMIC DNA]</scope>
    <source>
        <strain evidence="2 3">CGMCC 1.12925</strain>
    </source>
</reference>
<feature type="transmembrane region" description="Helical" evidence="1">
    <location>
        <begin position="103"/>
        <end position="124"/>
    </location>
</feature>
<dbReference type="InterPro" id="IPR021215">
    <property type="entry name" value="DUF2752"/>
</dbReference>
<evidence type="ECO:0000256" key="1">
    <source>
        <dbReference type="SAM" id="Phobius"/>
    </source>
</evidence>
<gene>
    <name evidence="2" type="ORF">GCM10010831_11390</name>
</gene>
<accession>A0A917E8P6</accession>
<keyword evidence="1" id="KW-0472">Membrane</keyword>
<organism evidence="2 3">
    <name type="scientific">Psychroflexus salis</name>
    <dbReference type="NCBI Taxonomy" id="1526574"/>
    <lineage>
        <taxon>Bacteria</taxon>
        <taxon>Pseudomonadati</taxon>
        <taxon>Bacteroidota</taxon>
        <taxon>Flavobacteriia</taxon>
        <taxon>Flavobacteriales</taxon>
        <taxon>Flavobacteriaceae</taxon>
        <taxon>Psychroflexus</taxon>
    </lineage>
</organism>
<feature type="transmembrane region" description="Helical" evidence="1">
    <location>
        <begin position="71"/>
        <end position="91"/>
    </location>
</feature>
<dbReference type="Pfam" id="PF10825">
    <property type="entry name" value="DUF2752"/>
    <property type="match status" value="1"/>
</dbReference>
<keyword evidence="1" id="KW-1133">Transmembrane helix</keyword>
<comment type="caution">
    <text evidence="2">The sequence shown here is derived from an EMBL/GenBank/DDBJ whole genome shotgun (WGS) entry which is preliminary data.</text>
</comment>
<feature type="transmembrane region" description="Helical" evidence="1">
    <location>
        <begin position="7"/>
        <end position="27"/>
    </location>
</feature>
<protein>
    <recommendedName>
        <fullName evidence="4">DUF2752 domain-containing protein</fullName>
    </recommendedName>
</protein>
<dbReference type="EMBL" id="BMGL01000006">
    <property type="protein sequence ID" value="GGE11670.1"/>
    <property type="molecule type" value="Genomic_DNA"/>
</dbReference>
<proteinExistence type="predicted"/>
<keyword evidence="1" id="KW-0812">Transmembrane</keyword>
<dbReference type="AlphaFoldDB" id="A0A917E8P6"/>
<name>A0A917E8P6_9FLAO</name>
<sequence length="137" mass="15921">MSKTLKITLYTSLTLVGMLLLSLYFFFSPENVSFFPKCPFHSLTGLHCPGCGSQRAIHAILHGEIWTALQYNFLILLAFLVLSYKLFLWLFPYRKKDQKQRKNILYATATPWVIFALIIGFWILRNIPIKPFTYLAP</sequence>
<evidence type="ECO:0008006" key="4">
    <source>
        <dbReference type="Google" id="ProtNLM"/>
    </source>
</evidence>
<evidence type="ECO:0000313" key="2">
    <source>
        <dbReference type="EMBL" id="GGE11670.1"/>
    </source>
</evidence>
<dbReference type="RefSeq" id="WP_188405851.1">
    <property type="nucleotide sequence ID" value="NZ_BMGL01000006.1"/>
</dbReference>
<keyword evidence="3" id="KW-1185">Reference proteome</keyword>
<dbReference type="Proteomes" id="UP000599688">
    <property type="component" value="Unassembled WGS sequence"/>
</dbReference>